<accession>A0A6M3LZ86</accession>
<dbReference type="EMBL" id="MT143889">
    <property type="protein sequence ID" value="QJB04722.1"/>
    <property type="molecule type" value="Genomic_DNA"/>
</dbReference>
<sequence>MSDPALVFKLIQLDAHDPPEDLWGLALLKVASFEEGKIHSVDEELEFVFDLPYQPDMLDQLDRWLVRIKAAMKNGR</sequence>
<protein>
    <submittedName>
        <fullName evidence="1">Uncharacterized protein</fullName>
    </submittedName>
</protein>
<gene>
    <name evidence="1" type="ORF">MM171A00331_0015</name>
    <name evidence="2" type="ORF">MM171B00210_0033</name>
</gene>
<reference evidence="1" key="1">
    <citation type="submission" date="2020-03" db="EMBL/GenBank/DDBJ databases">
        <title>The deep terrestrial virosphere.</title>
        <authorList>
            <person name="Holmfeldt K."/>
            <person name="Nilsson E."/>
            <person name="Simone D."/>
            <person name="Lopez-Fernandez M."/>
            <person name="Wu X."/>
            <person name="de Brujin I."/>
            <person name="Lundin D."/>
            <person name="Andersson A."/>
            <person name="Bertilsson S."/>
            <person name="Dopson M."/>
        </authorList>
    </citation>
    <scope>NUCLEOTIDE SEQUENCE</scope>
    <source>
        <strain evidence="1">MM171A00331</strain>
        <strain evidence="2">MM171B00210</strain>
    </source>
</reference>
<evidence type="ECO:0000313" key="1">
    <source>
        <dbReference type="EMBL" id="QJB00598.1"/>
    </source>
</evidence>
<dbReference type="AlphaFoldDB" id="A0A6M3LZ86"/>
<dbReference type="EMBL" id="MT143697">
    <property type="protein sequence ID" value="QJB00598.1"/>
    <property type="molecule type" value="Genomic_DNA"/>
</dbReference>
<evidence type="ECO:0000313" key="2">
    <source>
        <dbReference type="EMBL" id="QJB04722.1"/>
    </source>
</evidence>
<proteinExistence type="predicted"/>
<name>A0A6M3LZ86_9ZZZZ</name>
<organism evidence="1">
    <name type="scientific">viral metagenome</name>
    <dbReference type="NCBI Taxonomy" id="1070528"/>
    <lineage>
        <taxon>unclassified sequences</taxon>
        <taxon>metagenomes</taxon>
        <taxon>organismal metagenomes</taxon>
    </lineage>
</organism>